<accession>A0A8J5WM22</accession>
<name>A0A8J5WM22_ZIZPA</name>
<dbReference type="EMBL" id="JAAALK010000081">
    <property type="protein sequence ID" value="KAG8090924.1"/>
    <property type="molecule type" value="Genomic_DNA"/>
</dbReference>
<proteinExistence type="predicted"/>
<evidence type="ECO:0000313" key="1">
    <source>
        <dbReference type="EMBL" id="KAG8090924.1"/>
    </source>
</evidence>
<evidence type="ECO:0000313" key="2">
    <source>
        <dbReference type="Proteomes" id="UP000729402"/>
    </source>
</evidence>
<protein>
    <submittedName>
        <fullName evidence="1">Uncharacterized protein</fullName>
    </submittedName>
</protein>
<dbReference type="AlphaFoldDB" id="A0A8J5WM22"/>
<reference evidence="1" key="1">
    <citation type="journal article" date="2021" name="bioRxiv">
        <title>Whole Genome Assembly and Annotation of Northern Wild Rice, Zizania palustris L., Supports a Whole Genome Duplication in the Zizania Genus.</title>
        <authorList>
            <person name="Haas M."/>
            <person name="Kono T."/>
            <person name="Macchietto M."/>
            <person name="Millas R."/>
            <person name="McGilp L."/>
            <person name="Shao M."/>
            <person name="Duquette J."/>
            <person name="Hirsch C.N."/>
            <person name="Kimball J."/>
        </authorList>
    </citation>
    <scope>NUCLEOTIDE SEQUENCE</scope>
    <source>
        <tissue evidence="1">Fresh leaf tissue</tissue>
    </source>
</reference>
<organism evidence="1 2">
    <name type="scientific">Zizania palustris</name>
    <name type="common">Northern wild rice</name>
    <dbReference type="NCBI Taxonomy" id="103762"/>
    <lineage>
        <taxon>Eukaryota</taxon>
        <taxon>Viridiplantae</taxon>
        <taxon>Streptophyta</taxon>
        <taxon>Embryophyta</taxon>
        <taxon>Tracheophyta</taxon>
        <taxon>Spermatophyta</taxon>
        <taxon>Magnoliopsida</taxon>
        <taxon>Liliopsida</taxon>
        <taxon>Poales</taxon>
        <taxon>Poaceae</taxon>
        <taxon>BOP clade</taxon>
        <taxon>Oryzoideae</taxon>
        <taxon>Oryzeae</taxon>
        <taxon>Zizaniinae</taxon>
        <taxon>Zizania</taxon>
    </lineage>
</organism>
<gene>
    <name evidence="1" type="ORF">GUJ93_ZPchr0011g27042</name>
</gene>
<dbReference type="Proteomes" id="UP000729402">
    <property type="component" value="Unassembled WGS sequence"/>
</dbReference>
<reference evidence="1" key="2">
    <citation type="submission" date="2021-02" db="EMBL/GenBank/DDBJ databases">
        <authorList>
            <person name="Kimball J.A."/>
            <person name="Haas M.W."/>
            <person name="Macchietto M."/>
            <person name="Kono T."/>
            <person name="Duquette J."/>
            <person name="Shao M."/>
        </authorList>
    </citation>
    <scope>NUCLEOTIDE SEQUENCE</scope>
    <source>
        <tissue evidence="1">Fresh leaf tissue</tissue>
    </source>
</reference>
<comment type="caution">
    <text evidence="1">The sequence shown here is derived from an EMBL/GenBank/DDBJ whole genome shotgun (WGS) entry which is preliminary data.</text>
</comment>
<keyword evidence="2" id="KW-1185">Reference proteome</keyword>
<sequence length="70" mass="7557">MNQHSRRILSTCSLVTATAAESGIAGVDAILGGFSWRIQSSHGFEFDPVSSALFDVIDPCCLLDHFLCQL</sequence>